<dbReference type="CDD" id="cd14502">
    <property type="entry name" value="RNA_5'-triphosphatase"/>
    <property type="match status" value="1"/>
</dbReference>
<sequence>MATLLVLGGVTALLVPIFFLSRARSRGNGKNDAFTTDPGLLKKHSSLKNYSAAGFQYPSIRTFYHPHIQADKLPTKPTALPLLVFVHGLGGGAAQFGPLLTSLINAAPCLAMDLPGCGLSDFAPKDLGAYRTSALARLLAVAIQQHRDVENEQKVILIGHSMGCSLAAMLASSTSPLYHLMGHDIAGFIALCPRAEAPTLGLGQRLAMEYMPLPVFDLFRAYDRRGGVESASVIRYTGKDADEETKRLQLRFNEQSQSDVFFAMAAGLVPQDSNNGNVHDGMPGKTIWSGIEVPLFLIAGELDHVCPPINIEMISKWLDHHTKTSVAATVTNTSLPAAAGEIPTADFTGGERPETRSSGDVKVKKPSSELLSETRQTAEKPTARKPVFVLKTTVFPAPASHALPYQSSTVRILSGLLQSFLATHIDHRLSLGWQLQHLTTEGKWDVKNLQKWQKVQPVSPPIANVFRGMKTLREVDEEHTPTVFVKKWAAKNDIPQGVRMVVDISHESPVYDPKGLEDGQIEYHKFPTVSKLPPTVDEVRAYIALIDALRAQIAKEEDNKDATIGTHCHYGYNRTGFFVVCYMVERLGYQVQDAIDEFAEKRAPGIRHEHFINELFVRYAVGLKRRPTICD</sequence>
<feature type="region of interest" description="Disordered" evidence="1">
    <location>
        <begin position="340"/>
        <end position="379"/>
    </location>
</feature>
<dbReference type="InterPro" id="IPR029058">
    <property type="entry name" value="AB_hydrolase_fold"/>
</dbReference>
<evidence type="ECO:0000256" key="1">
    <source>
        <dbReference type="SAM" id="MobiDB-lite"/>
    </source>
</evidence>
<dbReference type="Gene3D" id="3.40.50.1820">
    <property type="entry name" value="alpha/beta hydrolase"/>
    <property type="match status" value="1"/>
</dbReference>
<organism evidence="3 4">
    <name type="scientific">Neodothiora populina</name>
    <dbReference type="NCBI Taxonomy" id="2781224"/>
    <lineage>
        <taxon>Eukaryota</taxon>
        <taxon>Fungi</taxon>
        <taxon>Dikarya</taxon>
        <taxon>Ascomycota</taxon>
        <taxon>Pezizomycotina</taxon>
        <taxon>Dothideomycetes</taxon>
        <taxon>Dothideomycetidae</taxon>
        <taxon>Dothideales</taxon>
        <taxon>Dothioraceae</taxon>
        <taxon>Neodothiora</taxon>
    </lineage>
</organism>
<protein>
    <recommendedName>
        <fullName evidence="2">Tyrosine specific protein phosphatases domain-containing protein</fullName>
    </recommendedName>
</protein>
<dbReference type="InterPro" id="IPR029021">
    <property type="entry name" value="Prot-tyrosine_phosphatase-like"/>
</dbReference>
<name>A0ABR3PD97_9PEZI</name>
<dbReference type="SUPFAM" id="SSF53474">
    <property type="entry name" value="alpha/beta-Hydrolases"/>
    <property type="match status" value="1"/>
</dbReference>
<dbReference type="GeneID" id="95974170"/>
<dbReference type="PROSITE" id="PS50056">
    <property type="entry name" value="TYR_PHOSPHATASE_2"/>
    <property type="match status" value="1"/>
</dbReference>
<evidence type="ECO:0000313" key="3">
    <source>
        <dbReference type="EMBL" id="KAL1304027.1"/>
    </source>
</evidence>
<accession>A0ABR3PD97</accession>
<dbReference type="InterPro" id="IPR000073">
    <property type="entry name" value="AB_hydrolase_1"/>
</dbReference>
<dbReference type="PANTHER" id="PTHR43798">
    <property type="entry name" value="MONOACYLGLYCEROL LIPASE"/>
    <property type="match status" value="1"/>
</dbReference>
<dbReference type="InterPro" id="IPR000387">
    <property type="entry name" value="Tyr_Pase_dom"/>
</dbReference>
<dbReference type="SUPFAM" id="SSF52799">
    <property type="entry name" value="(Phosphotyrosine protein) phosphatases II"/>
    <property type="match status" value="1"/>
</dbReference>
<dbReference type="Gene3D" id="3.90.190.10">
    <property type="entry name" value="Protein tyrosine phosphatase superfamily"/>
    <property type="match status" value="1"/>
</dbReference>
<dbReference type="RefSeq" id="XP_069200302.1">
    <property type="nucleotide sequence ID" value="XM_069344488.1"/>
</dbReference>
<gene>
    <name evidence="3" type="ORF">AAFC00_000467</name>
</gene>
<dbReference type="EMBL" id="JBFMKM010000009">
    <property type="protein sequence ID" value="KAL1304027.1"/>
    <property type="molecule type" value="Genomic_DNA"/>
</dbReference>
<feature type="domain" description="Tyrosine specific protein phosphatases" evidence="2">
    <location>
        <begin position="540"/>
        <end position="602"/>
    </location>
</feature>
<dbReference type="Pfam" id="PF00782">
    <property type="entry name" value="DSPc"/>
    <property type="match status" value="1"/>
</dbReference>
<dbReference type="Proteomes" id="UP001562354">
    <property type="component" value="Unassembled WGS sequence"/>
</dbReference>
<feature type="compositionally biased region" description="Basic and acidic residues" evidence="1">
    <location>
        <begin position="349"/>
        <end position="367"/>
    </location>
</feature>
<evidence type="ECO:0000259" key="2">
    <source>
        <dbReference type="PROSITE" id="PS50056"/>
    </source>
</evidence>
<reference evidence="3 4" key="1">
    <citation type="submission" date="2024-07" db="EMBL/GenBank/DDBJ databases">
        <title>Draft sequence of the Neodothiora populina.</title>
        <authorList>
            <person name="Drown D.D."/>
            <person name="Schuette U.S."/>
            <person name="Buechlein A.B."/>
            <person name="Rusch D.R."/>
            <person name="Winton L.W."/>
            <person name="Adams G.A."/>
        </authorList>
    </citation>
    <scope>NUCLEOTIDE SEQUENCE [LARGE SCALE GENOMIC DNA]</scope>
    <source>
        <strain evidence="3 4">CPC 39397</strain>
    </source>
</reference>
<evidence type="ECO:0000313" key="4">
    <source>
        <dbReference type="Proteomes" id="UP001562354"/>
    </source>
</evidence>
<dbReference type="InterPro" id="IPR000340">
    <property type="entry name" value="Dual-sp_phosphatase_cat-dom"/>
</dbReference>
<comment type="caution">
    <text evidence="3">The sequence shown here is derived from an EMBL/GenBank/DDBJ whole genome shotgun (WGS) entry which is preliminary data.</text>
</comment>
<dbReference type="Pfam" id="PF12697">
    <property type="entry name" value="Abhydrolase_6"/>
    <property type="match status" value="1"/>
</dbReference>
<proteinExistence type="predicted"/>
<dbReference type="InterPro" id="IPR020422">
    <property type="entry name" value="TYR_PHOSPHATASE_DUAL_dom"/>
</dbReference>
<dbReference type="InterPro" id="IPR050266">
    <property type="entry name" value="AB_hydrolase_sf"/>
</dbReference>
<keyword evidence="4" id="KW-1185">Reference proteome</keyword>
<dbReference type="SMART" id="SM00195">
    <property type="entry name" value="DSPc"/>
    <property type="match status" value="1"/>
</dbReference>
<dbReference type="PANTHER" id="PTHR43798:SF5">
    <property type="entry name" value="MONOACYLGLYCEROL LIPASE ABHD6"/>
    <property type="match status" value="1"/>
</dbReference>